<dbReference type="Pfam" id="PF00149">
    <property type="entry name" value="Metallophos"/>
    <property type="match status" value="1"/>
</dbReference>
<keyword evidence="1" id="KW-0479">Metal-binding</keyword>
<sequence>MSCCGPSRRSFLGAIGLAALLPALGAVRPGPVLAQSNPIVAGDLELVTVTDRSAVLTWTTRALDAGGRLLPVPTDGEVRLIPADSPRAPVQVWASDTRTPFHYAQLEGLEPGRRYRFEAWSQGVRAAPAVSLTTHLPGSPELLGEFTTLVPPPGRLLRTVALANDVHFGEEVSGLVIGNLPPGFRQEPGLPPYPEVMLAALLDDLRRPDRDAAIVLLAGDLTSEATPAETRGVRAQLDAWGTAGTDYLAVRGNHDRPHTGADYRDCPAVPGNDSHFDCWADAFGPRQQPVEHDLGGLRLIGLDTSELDGSGGTIEAPQLERIRELLHAEPERPTLVFGHHPVTIESGLTNTAGPGFVLNRRDSAQLQAMYERAPGVFLHHSGHTHRNRRTRPDAACAVEFLEVAAVKEYPGGYSLLRIYEGGYMLNFYKTRSEHARRWSTLTRGEYFGLFPDYTLGTFADRNHVVPRDFSGLY</sequence>
<reference evidence="6 7" key="1">
    <citation type="submission" date="2019-02" db="EMBL/GenBank/DDBJ databases">
        <authorList>
            <consortium name="Pathogen Informatics"/>
        </authorList>
    </citation>
    <scope>NUCLEOTIDE SEQUENCE [LARGE SCALE GENOMIC DNA]</scope>
    <source>
        <strain evidence="6 7">3012STDY6756504</strain>
    </source>
</reference>
<evidence type="ECO:0000313" key="7">
    <source>
        <dbReference type="Proteomes" id="UP000290439"/>
    </source>
</evidence>
<dbReference type="PROSITE" id="PS51318">
    <property type="entry name" value="TAT"/>
    <property type="match status" value="1"/>
</dbReference>
<organism evidence="6 7">
    <name type="scientific">Nocardia cyriacigeorgica</name>
    <dbReference type="NCBI Taxonomy" id="135487"/>
    <lineage>
        <taxon>Bacteria</taxon>
        <taxon>Bacillati</taxon>
        <taxon>Actinomycetota</taxon>
        <taxon>Actinomycetes</taxon>
        <taxon>Mycobacteriales</taxon>
        <taxon>Nocardiaceae</taxon>
        <taxon>Nocardia</taxon>
    </lineage>
</organism>
<dbReference type="RefSeq" id="WP_130919043.1">
    <property type="nucleotide sequence ID" value="NZ_JADLSG010000017.1"/>
</dbReference>
<evidence type="ECO:0000256" key="4">
    <source>
        <dbReference type="ARBA" id="ARBA00025742"/>
    </source>
</evidence>
<gene>
    <name evidence="6" type="ORF">NCTC10797_05425</name>
</gene>
<dbReference type="InterPro" id="IPR029052">
    <property type="entry name" value="Metallo-depent_PP-like"/>
</dbReference>
<dbReference type="PANTHER" id="PTHR42988:SF2">
    <property type="entry name" value="CYCLIC NUCLEOTIDE PHOSPHODIESTERASE CBUA0032-RELATED"/>
    <property type="match status" value="1"/>
</dbReference>
<dbReference type="EMBL" id="LR215973">
    <property type="protein sequence ID" value="VFB01605.1"/>
    <property type="molecule type" value="Genomic_DNA"/>
</dbReference>
<dbReference type="GO" id="GO:0016787">
    <property type="term" value="F:hydrolase activity"/>
    <property type="evidence" value="ECO:0007669"/>
    <property type="project" value="UniProtKB-KW"/>
</dbReference>
<name>A0A4U8WA19_9NOCA</name>
<dbReference type="SUPFAM" id="SSF56300">
    <property type="entry name" value="Metallo-dependent phosphatases"/>
    <property type="match status" value="1"/>
</dbReference>
<dbReference type="InterPro" id="IPR050884">
    <property type="entry name" value="CNP_phosphodiesterase-III"/>
</dbReference>
<keyword evidence="3" id="KW-0408">Iron</keyword>
<accession>A0A4U8WA19</accession>
<evidence type="ECO:0000256" key="3">
    <source>
        <dbReference type="ARBA" id="ARBA00023004"/>
    </source>
</evidence>
<evidence type="ECO:0000256" key="2">
    <source>
        <dbReference type="ARBA" id="ARBA00022801"/>
    </source>
</evidence>
<evidence type="ECO:0000259" key="5">
    <source>
        <dbReference type="Pfam" id="PF00149"/>
    </source>
</evidence>
<dbReference type="GO" id="GO:0046872">
    <property type="term" value="F:metal ion binding"/>
    <property type="evidence" value="ECO:0007669"/>
    <property type="project" value="UniProtKB-KW"/>
</dbReference>
<evidence type="ECO:0000313" key="6">
    <source>
        <dbReference type="EMBL" id="VFB01605.1"/>
    </source>
</evidence>
<comment type="similarity">
    <text evidence="4">Belongs to the cyclic nucleotide phosphodiesterase class-III family.</text>
</comment>
<protein>
    <submittedName>
        <fullName evidence="6">Calcineurin-like phosphoesterase</fullName>
    </submittedName>
</protein>
<keyword evidence="2" id="KW-0378">Hydrolase</keyword>
<dbReference type="PANTHER" id="PTHR42988">
    <property type="entry name" value="PHOSPHOHYDROLASE"/>
    <property type="match status" value="1"/>
</dbReference>
<dbReference type="AlphaFoldDB" id="A0A4U8WA19"/>
<evidence type="ECO:0000256" key="1">
    <source>
        <dbReference type="ARBA" id="ARBA00022723"/>
    </source>
</evidence>
<dbReference type="Gene3D" id="3.60.21.10">
    <property type="match status" value="1"/>
</dbReference>
<dbReference type="Proteomes" id="UP000290439">
    <property type="component" value="Chromosome"/>
</dbReference>
<dbReference type="InterPro" id="IPR006311">
    <property type="entry name" value="TAT_signal"/>
</dbReference>
<proteinExistence type="inferred from homology"/>
<feature type="domain" description="Calcineurin-like phosphoesterase" evidence="5">
    <location>
        <begin position="160"/>
        <end position="386"/>
    </location>
</feature>
<dbReference type="InterPro" id="IPR004843">
    <property type="entry name" value="Calcineurin-like_PHP"/>
</dbReference>